<dbReference type="PANTHER" id="PTHR14134">
    <property type="entry name" value="E3 UBIQUITIN-PROTEIN LIGASE RAD18"/>
    <property type="match status" value="1"/>
</dbReference>
<dbReference type="InterPro" id="IPR039577">
    <property type="entry name" value="Rad18"/>
</dbReference>
<evidence type="ECO:0000256" key="1">
    <source>
        <dbReference type="SAM" id="MobiDB-lite"/>
    </source>
</evidence>
<evidence type="ECO:0000313" key="3">
    <source>
        <dbReference type="Proteomes" id="UP000029665"/>
    </source>
</evidence>
<comment type="caution">
    <text evidence="2">The sequence shown here is derived from an EMBL/GenBank/DDBJ whole genome shotgun (WGS) entry which is preliminary data.</text>
</comment>
<keyword evidence="3" id="KW-1185">Reference proteome</keyword>
<dbReference type="HOGENOM" id="CLU_1627916_0_0_1"/>
<name>A0A060S9B8_PYCCI</name>
<dbReference type="Proteomes" id="UP000029665">
    <property type="component" value="Unassembled WGS sequence"/>
</dbReference>
<feature type="region of interest" description="Disordered" evidence="1">
    <location>
        <begin position="117"/>
        <end position="163"/>
    </location>
</feature>
<dbReference type="EMBL" id="CCBP010000028">
    <property type="protein sequence ID" value="CDO68859.1"/>
    <property type="molecule type" value="Genomic_DNA"/>
</dbReference>
<dbReference type="PANTHER" id="PTHR14134:SF2">
    <property type="entry name" value="E3 UBIQUITIN-PROTEIN LIGASE RAD18"/>
    <property type="match status" value="1"/>
</dbReference>
<organism evidence="2 3">
    <name type="scientific">Pycnoporus cinnabarinus</name>
    <name type="common">Cinnabar-red polypore</name>
    <name type="synonym">Trametes cinnabarina</name>
    <dbReference type="NCBI Taxonomy" id="5643"/>
    <lineage>
        <taxon>Eukaryota</taxon>
        <taxon>Fungi</taxon>
        <taxon>Dikarya</taxon>
        <taxon>Basidiomycota</taxon>
        <taxon>Agaricomycotina</taxon>
        <taxon>Agaricomycetes</taxon>
        <taxon>Polyporales</taxon>
        <taxon>Polyporaceae</taxon>
        <taxon>Trametes</taxon>
    </lineage>
</organism>
<evidence type="ECO:0008006" key="4">
    <source>
        <dbReference type="Google" id="ProtNLM"/>
    </source>
</evidence>
<evidence type="ECO:0000313" key="2">
    <source>
        <dbReference type="EMBL" id="CDO68859.1"/>
    </source>
</evidence>
<dbReference type="GO" id="GO:0003697">
    <property type="term" value="F:single-stranded DNA binding"/>
    <property type="evidence" value="ECO:0007669"/>
    <property type="project" value="InterPro"/>
</dbReference>
<dbReference type="GO" id="GO:0006301">
    <property type="term" value="P:DNA damage tolerance"/>
    <property type="evidence" value="ECO:0007669"/>
    <property type="project" value="InterPro"/>
</dbReference>
<feature type="compositionally biased region" description="Polar residues" evidence="1">
    <location>
        <begin position="129"/>
        <end position="144"/>
    </location>
</feature>
<reference evidence="2" key="1">
    <citation type="submission" date="2014-01" db="EMBL/GenBank/DDBJ databases">
        <title>The genome of the white-rot fungus Pycnoporus cinnabarinus: a basidiomycete model with a versatile arsenal for lignocellulosic biomass breakdown.</title>
        <authorList>
            <person name="Levasseur A."/>
            <person name="Lomascolo A."/>
            <person name="Ruiz-Duenas F.J."/>
            <person name="Uzan E."/>
            <person name="Piumi F."/>
            <person name="Kues U."/>
            <person name="Ram A.F.J."/>
            <person name="Murat C."/>
            <person name="Haon M."/>
            <person name="Benoit I."/>
            <person name="Arfi Y."/>
            <person name="Chevret D."/>
            <person name="Drula E."/>
            <person name="Kwon M.J."/>
            <person name="Gouret P."/>
            <person name="Lesage-Meessen L."/>
            <person name="Lombard V."/>
            <person name="Mariette J."/>
            <person name="Noirot C."/>
            <person name="Park J."/>
            <person name="Patyshakuliyeva A."/>
            <person name="Wieneger R.A.B."/>
            <person name="Wosten H.A.B."/>
            <person name="Martin F."/>
            <person name="Coutinho P.M."/>
            <person name="de Vries R."/>
            <person name="Martinez A.T."/>
            <person name="Klopp C."/>
            <person name="Pontarotti P."/>
            <person name="Henrissat B."/>
            <person name="Record E."/>
        </authorList>
    </citation>
    <scope>NUCLEOTIDE SEQUENCE [LARGE SCALE GENOMIC DNA]</scope>
    <source>
        <strain evidence="2">BRFM137</strain>
    </source>
</reference>
<sequence length="163" mass="18563">MLSRKYSTKEGEEEPEARHIPKVAYDIHPQKRMVELLNEWGLPTHGDRNALIRRHSRWVVLYNANVDRAPENRWTLDRLRTELRKAEEAEQKTRKEVVEDPIAYQKSNKAEFAKLTEAARPRKLANPVQAKSSSEGAPSTSEPVQPQADARACSIVSAKDHAS</sequence>
<gene>
    <name evidence="2" type="ORF">BN946_scf185000.g2</name>
</gene>
<accession>A0A060S9B8</accession>
<dbReference type="AlphaFoldDB" id="A0A060S9B8"/>
<protein>
    <recommendedName>
        <fullName evidence="4">SAP domain-containing protein</fullName>
    </recommendedName>
</protein>
<dbReference type="GO" id="GO:0006513">
    <property type="term" value="P:protein monoubiquitination"/>
    <property type="evidence" value="ECO:0007669"/>
    <property type="project" value="InterPro"/>
</dbReference>
<dbReference type="GO" id="GO:0097505">
    <property type="term" value="C:Rad6-Rad18 complex"/>
    <property type="evidence" value="ECO:0007669"/>
    <property type="project" value="TreeGrafter"/>
</dbReference>
<dbReference type="GO" id="GO:0061630">
    <property type="term" value="F:ubiquitin protein ligase activity"/>
    <property type="evidence" value="ECO:0007669"/>
    <property type="project" value="InterPro"/>
</dbReference>
<dbReference type="GO" id="GO:0005634">
    <property type="term" value="C:nucleus"/>
    <property type="evidence" value="ECO:0007669"/>
    <property type="project" value="TreeGrafter"/>
</dbReference>
<proteinExistence type="predicted"/>
<dbReference type="OrthoDB" id="9049620at2759"/>
<dbReference type="STRING" id="5643.A0A060S9B8"/>